<dbReference type="AlphaFoldDB" id="A0A099YCU6"/>
<gene>
    <name evidence="1" type="ORF">LX03_02785</name>
</gene>
<evidence type="ECO:0000313" key="1">
    <source>
        <dbReference type="EMBL" id="KGL67232.1"/>
    </source>
</evidence>
<reference evidence="1 2" key="1">
    <citation type="submission" date="2014-09" db="EMBL/GenBank/DDBJ databases">
        <title>Lactobacillus mucosae CRL573 Genome Sequencing.</title>
        <authorList>
            <person name="Bleckwedel J."/>
            <person name="Teran L.C."/>
            <person name="Bonacina J."/>
            <person name="Saavedra L."/>
            <person name="Mozzi F.B."/>
            <person name="Raya R.R."/>
        </authorList>
    </citation>
    <scope>NUCLEOTIDE SEQUENCE [LARGE SCALE GENOMIC DNA]</scope>
    <source>
        <strain evidence="1 2">CRL573</strain>
    </source>
</reference>
<comment type="caution">
    <text evidence="1">The sequence shown here is derived from an EMBL/GenBank/DDBJ whole genome shotgun (WGS) entry which is preliminary data.</text>
</comment>
<dbReference type="Gene3D" id="2.40.10.410">
    <property type="entry name" value="FlgT, C-terminal domain"/>
    <property type="match status" value="1"/>
</dbReference>
<accession>A0A099YCU6</accession>
<dbReference type="InterPro" id="IPR038165">
    <property type="entry name" value="FlgT_C_sf"/>
</dbReference>
<protein>
    <submittedName>
        <fullName evidence="1">Uncharacterized protein</fullName>
    </submittedName>
</protein>
<evidence type="ECO:0000313" key="2">
    <source>
        <dbReference type="Proteomes" id="UP000030001"/>
    </source>
</evidence>
<dbReference type="Proteomes" id="UP000030001">
    <property type="component" value="Unassembled WGS sequence"/>
</dbReference>
<name>A0A099YCU6_LIMMU</name>
<organism evidence="1 2">
    <name type="scientific">Limosilactobacillus mucosae</name>
    <name type="common">Lactobacillus mucosae</name>
    <dbReference type="NCBI Taxonomy" id="97478"/>
    <lineage>
        <taxon>Bacteria</taxon>
        <taxon>Bacillati</taxon>
        <taxon>Bacillota</taxon>
        <taxon>Bacilli</taxon>
        <taxon>Lactobacillales</taxon>
        <taxon>Lactobacillaceae</taxon>
        <taxon>Limosilactobacillus</taxon>
    </lineage>
</organism>
<dbReference type="EMBL" id="JROC01000026">
    <property type="protein sequence ID" value="KGL67232.1"/>
    <property type="molecule type" value="Genomic_DNA"/>
</dbReference>
<proteinExistence type="predicted"/>
<sequence length="120" mass="13953">MSTTDKKYIKKTKIKIIAIINETTVIINAGTREGIKNDDKFNILDKKVYKLTDPDTHEVLDTFKKYKQKLYVKELHETYCICVSTYKKHIMPASLMKSLTEPLNPFLKQDKESVKIIGKK</sequence>